<feature type="chain" id="PRO_5041410238" evidence="4">
    <location>
        <begin position="19"/>
        <end position="132"/>
    </location>
</feature>
<gene>
    <name evidence="5" type="ORF">SUZIE_187810</name>
</gene>
<dbReference type="GO" id="GO:0022625">
    <property type="term" value="C:cytosolic large ribosomal subunit"/>
    <property type="evidence" value="ECO:0007669"/>
    <property type="project" value="TreeGrafter"/>
</dbReference>
<dbReference type="EMBL" id="JAATJV010408277">
    <property type="protein sequence ID" value="MBZ3886410.1"/>
    <property type="molecule type" value="Genomic_DNA"/>
</dbReference>
<evidence type="ECO:0000256" key="1">
    <source>
        <dbReference type="ARBA" id="ARBA00006227"/>
    </source>
</evidence>
<keyword evidence="4" id="KW-0732">Signal</keyword>
<dbReference type="InterPro" id="IPR036899">
    <property type="entry name" value="Ribosomal_uL13_sf"/>
</dbReference>
<dbReference type="PANTHER" id="PTHR11545">
    <property type="entry name" value="RIBOSOMAL PROTEIN L13"/>
    <property type="match status" value="1"/>
</dbReference>
<dbReference type="GO" id="GO:0003729">
    <property type="term" value="F:mRNA binding"/>
    <property type="evidence" value="ECO:0007669"/>
    <property type="project" value="TreeGrafter"/>
</dbReference>
<keyword evidence="3" id="KW-0687">Ribonucleoprotein</keyword>
<keyword evidence="6" id="KW-1185">Reference proteome</keyword>
<dbReference type="PANTHER" id="PTHR11545:SF36">
    <property type="entry name" value="60S RIBOSOMAL PROTEIN L13A"/>
    <property type="match status" value="1"/>
</dbReference>
<dbReference type="GO" id="GO:0017148">
    <property type="term" value="P:negative regulation of translation"/>
    <property type="evidence" value="ECO:0007669"/>
    <property type="project" value="TreeGrafter"/>
</dbReference>
<sequence length="132" mass="14697">MAKHLLLGLQVVAVSLQGINISGNFYRNKLKYLAFLGKQKHTNLYWASPLPFHHFRPTTSGPPMAPSCRLCKACCPRKTDGSQAALDRLPLFDGIPRPFDKKKLMVVPAELKVVHLKPPEKFACLRCTAEVG</sequence>
<dbReference type="Proteomes" id="UP001166674">
    <property type="component" value="Unassembled WGS sequence"/>
</dbReference>
<protein>
    <submittedName>
        <fullName evidence="5">60S ribosomal protein L13a</fullName>
    </submittedName>
</protein>
<comment type="similarity">
    <text evidence="1">Belongs to the universal ribosomal protein uL13 family.</text>
</comment>
<dbReference type="GO" id="GO:0006412">
    <property type="term" value="P:translation"/>
    <property type="evidence" value="ECO:0007669"/>
    <property type="project" value="InterPro"/>
</dbReference>
<name>A0AA41T761_SCICA</name>
<evidence type="ECO:0000256" key="3">
    <source>
        <dbReference type="ARBA" id="ARBA00023274"/>
    </source>
</evidence>
<evidence type="ECO:0000313" key="5">
    <source>
        <dbReference type="EMBL" id="MBZ3886410.1"/>
    </source>
</evidence>
<feature type="signal peptide" evidence="4">
    <location>
        <begin position="1"/>
        <end position="18"/>
    </location>
</feature>
<dbReference type="AlphaFoldDB" id="A0AA41T761"/>
<dbReference type="Gene3D" id="3.90.1180.10">
    <property type="entry name" value="Ribosomal protein L13"/>
    <property type="match status" value="1"/>
</dbReference>
<reference evidence="5" key="1">
    <citation type="submission" date="2020-03" db="EMBL/GenBank/DDBJ databases">
        <title>Studies in the Genomics of Life Span.</title>
        <authorList>
            <person name="Glass D."/>
        </authorList>
    </citation>
    <scope>NUCLEOTIDE SEQUENCE</scope>
    <source>
        <strain evidence="5">SUZIE</strain>
        <tissue evidence="5">Muscle</tissue>
    </source>
</reference>
<evidence type="ECO:0000313" key="6">
    <source>
        <dbReference type="Proteomes" id="UP001166674"/>
    </source>
</evidence>
<organism evidence="5 6">
    <name type="scientific">Sciurus carolinensis</name>
    <name type="common">Eastern gray squirrel</name>
    <dbReference type="NCBI Taxonomy" id="30640"/>
    <lineage>
        <taxon>Eukaryota</taxon>
        <taxon>Metazoa</taxon>
        <taxon>Chordata</taxon>
        <taxon>Craniata</taxon>
        <taxon>Vertebrata</taxon>
        <taxon>Euteleostomi</taxon>
        <taxon>Mammalia</taxon>
        <taxon>Eutheria</taxon>
        <taxon>Euarchontoglires</taxon>
        <taxon>Glires</taxon>
        <taxon>Rodentia</taxon>
        <taxon>Sciuromorpha</taxon>
        <taxon>Sciuridae</taxon>
        <taxon>Sciurinae</taxon>
        <taxon>Sciurini</taxon>
        <taxon>Sciurus</taxon>
    </lineage>
</organism>
<dbReference type="GO" id="GO:0003735">
    <property type="term" value="F:structural constituent of ribosome"/>
    <property type="evidence" value="ECO:0007669"/>
    <property type="project" value="InterPro"/>
</dbReference>
<keyword evidence="2 5" id="KW-0689">Ribosomal protein</keyword>
<evidence type="ECO:0000256" key="4">
    <source>
        <dbReference type="SAM" id="SignalP"/>
    </source>
</evidence>
<proteinExistence type="inferred from homology"/>
<accession>A0AA41T761</accession>
<evidence type="ECO:0000256" key="2">
    <source>
        <dbReference type="ARBA" id="ARBA00022980"/>
    </source>
</evidence>
<dbReference type="InterPro" id="IPR005822">
    <property type="entry name" value="Ribosomal_uL13"/>
</dbReference>
<dbReference type="SUPFAM" id="SSF52161">
    <property type="entry name" value="Ribosomal protein L13"/>
    <property type="match status" value="1"/>
</dbReference>
<comment type="caution">
    <text evidence="5">The sequence shown here is derived from an EMBL/GenBank/DDBJ whole genome shotgun (WGS) entry which is preliminary data.</text>
</comment>